<dbReference type="EMBL" id="BBMN01000013">
    <property type="protein sequence ID" value="GAL06753.1"/>
    <property type="molecule type" value="Genomic_DNA"/>
</dbReference>
<dbReference type="PANTHER" id="PTHR43072">
    <property type="entry name" value="N-ACETYLTRANSFERASE"/>
    <property type="match status" value="1"/>
</dbReference>
<comment type="caution">
    <text evidence="2">The sequence shown here is derived from an EMBL/GenBank/DDBJ whole genome shotgun (WGS) entry which is preliminary data.</text>
</comment>
<evidence type="ECO:0000259" key="1">
    <source>
        <dbReference type="PROSITE" id="PS51186"/>
    </source>
</evidence>
<feature type="domain" description="N-acetyltransferase" evidence="1">
    <location>
        <begin position="1"/>
        <end position="148"/>
    </location>
</feature>
<dbReference type="InterPro" id="IPR016181">
    <property type="entry name" value="Acyl_CoA_acyltransferase"/>
</dbReference>
<dbReference type="SUPFAM" id="SSF55729">
    <property type="entry name" value="Acyl-CoA N-acyltransferases (Nat)"/>
    <property type="match status" value="1"/>
</dbReference>
<dbReference type="CDD" id="cd04301">
    <property type="entry name" value="NAT_SF"/>
    <property type="match status" value="1"/>
</dbReference>
<dbReference type="eggNOG" id="COG0456">
    <property type="taxonomic scope" value="Bacteria"/>
</dbReference>
<evidence type="ECO:0000313" key="2">
    <source>
        <dbReference type="EMBL" id="GAL06753.1"/>
    </source>
</evidence>
<protein>
    <submittedName>
        <fullName evidence="2">Probable acetyltransferase</fullName>
    </submittedName>
</protein>
<dbReference type="STRING" id="754436.JCM19237_3819"/>
<dbReference type="GO" id="GO:0016747">
    <property type="term" value="F:acyltransferase activity, transferring groups other than amino-acyl groups"/>
    <property type="evidence" value="ECO:0007669"/>
    <property type="project" value="InterPro"/>
</dbReference>
<dbReference type="PROSITE" id="PS51186">
    <property type="entry name" value="GNAT"/>
    <property type="match status" value="1"/>
</dbReference>
<accession>A0A090QWV3</accession>
<dbReference type="Proteomes" id="UP000029227">
    <property type="component" value="Unassembled WGS sequence"/>
</dbReference>
<organism evidence="2 3">
    <name type="scientific">Photobacterium aphoticum</name>
    <dbReference type="NCBI Taxonomy" id="754436"/>
    <lineage>
        <taxon>Bacteria</taxon>
        <taxon>Pseudomonadati</taxon>
        <taxon>Pseudomonadota</taxon>
        <taxon>Gammaproteobacteria</taxon>
        <taxon>Vibrionales</taxon>
        <taxon>Vibrionaceae</taxon>
        <taxon>Photobacterium</taxon>
    </lineage>
</organism>
<dbReference type="AlphaFoldDB" id="A0A090QWV3"/>
<proteinExistence type="predicted"/>
<gene>
    <name evidence="2" type="ORF">JCM19237_3819</name>
</gene>
<reference evidence="2 3" key="1">
    <citation type="journal article" date="2014" name="Genome Announc.">
        <title>Draft Genome Sequences of Two Vibrionaceae Species, Vibrio ponticus C121 and Photobacterium aphoticum C119, Isolated as Coral Reef Microbiota.</title>
        <authorList>
            <person name="Al-saari N."/>
            <person name="Meirelles P.M."/>
            <person name="Mino S."/>
            <person name="Suda W."/>
            <person name="Oshima K."/>
            <person name="Hattori M."/>
            <person name="Ohkuma M."/>
            <person name="Thompson F.L."/>
            <person name="Gomez-Gil B."/>
            <person name="Sawabe T."/>
            <person name="Sawabe T."/>
        </authorList>
    </citation>
    <scope>NUCLEOTIDE SEQUENCE [LARGE SCALE GENOMIC DNA]</scope>
    <source>
        <strain evidence="2 3">JCM 19237</strain>
    </source>
</reference>
<dbReference type="InterPro" id="IPR000182">
    <property type="entry name" value="GNAT_dom"/>
</dbReference>
<keyword evidence="2" id="KW-0808">Transferase</keyword>
<dbReference type="Pfam" id="PF00583">
    <property type="entry name" value="Acetyltransf_1"/>
    <property type="match status" value="1"/>
</dbReference>
<name>A0A090QWV3_9GAMM</name>
<dbReference type="Gene3D" id="3.40.630.30">
    <property type="match status" value="1"/>
</dbReference>
<evidence type="ECO:0000313" key="3">
    <source>
        <dbReference type="Proteomes" id="UP000029227"/>
    </source>
</evidence>
<sequence length="148" mass="17199">MKIYQAQVNDVDQFSFLYEAYLDFYQVDQPRKDPAAYLKERLNQQESVIFVAEDEAGNPVGFTQLYPMFCSLAMQRTWLLYDLYVSAEARQSGVAQALIDRAEQMAKETDSAFIMLSTAVDNHRAQALYEKNGYEKDVDFYTYLKHLD</sequence>
<dbReference type="PANTHER" id="PTHR43072:SF60">
    <property type="entry name" value="L-2,4-DIAMINOBUTYRIC ACID ACETYLTRANSFERASE"/>
    <property type="match status" value="1"/>
</dbReference>